<evidence type="ECO:0000256" key="3">
    <source>
        <dbReference type="ARBA" id="ARBA00012115"/>
    </source>
</evidence>
<proteinExistence type="inferred from homology"/>
<reference evidence="10" key="2">
    <citation type="submission" date="2021-09" db="EMBL/GenBank/DDBJ databases">
        <authorList>
            <person name="Jia N."/>
            <person name="Wang J."/>
            <person name="Shi W."/>
            <person name="Du L."/>
            <person name="Sun Y."/>
            <person name="Zhan W."/>
            <person name="Jiang J."/>
            <person name="Wang Q."/>
            <person name="Zhang B."/>
            <person name="Ji P."/>
            <person name="Sakyi L.B."/>
            <person name="Cui X."/>
            <person name="Yuan T."/>
            <person name="Jiang B."/>
            <person name="Yang W."/>
            <person name="Lam T.T.-Y."/>
            <person name="Chang Q."/>
            <person name="Ding S."/>
            <person name="Wang X."/>
            <person name="Zhu J."/>
            <person name="Ruan X."/>
            <person name="Zhao L."/>
            <person name="Wei J."/>
            <person name="Que T."/>
            <person name="Du C."/>
            <person name="Cheng J."/>
            <person name="Dai P."/>
            <person name="Han X."/>
            <person name="Huang E."/>
            <person name="Gao Y."/>
            <person name="Liu J."/>
            <person name="Shao H."/>
            <person name="Ye R."/>
            <person name="Li L."/>
            <person name="Wei W."/>
            <person name="Wang X."/>
            <person name="Wang C."/>
            <person name="Huo Q."/>
            <person name="Li W."/>
            <person name="Guo W."/>
            <person name="Chen H."/>
            <person name="Chen S."/>
            <person name="Zhou L."/>
            <person name="Zhou L."/>
            <person name="Ni X."/>
            <person name="Tian J."/>
            <person name="Zhou Y."/>
            <person name="Sheng Y."/>
            <person name="Liu T."/>
            <person name="Pan Y."/>
            <person name="Xia L."/>
            <person name="Li J."/>
            <person name="Zhao F."/>
            <person name="Cao W."/>
        </authorList>
    </citation>
    <scope>NUCLEOTIDE SEQUENCE</scope>
    <source>
        <strain evidence="10">Rsan-2018</strain>
        <tissue evidence="10">Larvae</tissue>
    </source>
</reference>
<name>A0A9D4PCF4_RHISA</name>
<evidence type="ECO:0000313" key="11">
    <source>
        <dbReference type="Proteomes" id="UP000821837"/>
    </source>
</evidence>
<dbReference type="EC" id="3.1.11.2" evidence="3"/>
<feature type="binding site" evidence="7">
    <location>
        <position position="144"/>
    </location>
    <ligand>
        <name>Mg(2+)</name>
        <dbReference type="ChEBI" id="CHEBI:18420"/>
        <label>1</label>
    </ligand>
</feature>
<evidence type="ECO:0000256" key="2">
    <source>
        <dbReference type="ARBA" id="ARBA00007092"/>
    </source>
</evidence>
<organism evidence="10 11">
    <name type="scientific">Rhipicephalus sanguineus</name>
    <name type="common">Brown dog tick</name>
    <name type="synonym">Ixodes sanguineus</name>
    <dbReference type="NCBI Taxonomy" id="34632"/>
    <lineage>
        <taxon>Eukaryota</taxon>
        <taxon>Metazoa</taxon>
        <taxon>Ecdysozoa</taxon>
        <taxon>Arthropoda</taxon>
        <taxon>Chelicerata</taxon>
        <taxon>Arachnida</taxon>
        <taxon>Acari</taxon>
        <taxon>Parasitiformes</taxon>
        <taxon>Ixodida</taxon>
        <taxon>Ixodoidea</taxon>
        <taxon>Ixodidae</taxon>
        <taxon>Rhipicephalinae</taxon>
        <taxon>Rhipicephalus</taxon>
        <taxon>Rhipicephalus</taxon>
    </lineage>
</organism>
<feature type="binding site" evidence="7">
    <location>
        <position position="142"/>
    </location>
    <ligand>
        <name>Mg(2+)</name>
        <dbReference type="ChEBI" id="CHEBI:18420"/>
        <label>1</label>
    </ligand>
</feature>
<dbReference type="CDD" id="cd09076">
    <property type="entry name" value="L1-EN"/>
    <property type="match status" value="1"/>
</dbReference>
<feature type="binding site" evidence="7">
    <location>
        <position position="10"/>
    </location>
    <ligand>
        <name>Mg(2+)</name>
        <dbReference type="ChEBI" id="CHEBI:18420"/>
        <label>1</label>
    </ligand>
</feature>
<feature type="binding site" evidence="7">
    <location>
        <position position="39"/>
    </location>
    <ligand>
        <name>Mg(2+)</name>
        <dbReference type="ChEBI" id="CHEBI:18420"/>
        <label>1</label>
    </ligand>
</feature>
<dbReference type="EMBL" id="JABSTV010001255">
    <property type="protein sequence ID" value="KAH7934859.1"/>
    <property type="molecule type" value="Genomic_DNA"/>
</dbReference>
<dbReference type="GO" id="GO:0008311">
    <property type="term" value="F:double-stranded DNA 3'-5' DNA exonuclease activity"/>
    <property type="evidence" value="ECO:0007669"/>
    <property type="project" value="UniProtKB-EC"/>
</dbReference>
<comment type="catalytic activity">
    <reaction evidence="1">
        <text>Exonucleolytic cleavage in the 3'- to 5'-direction to yield nucleoside 5'-phosphates.</text>
        <dbReference type="EC" id="3.1.11.2"/>
    </reaction>
</comment>
<dbReference type="SUPFAM" id="SSF56219">
    <property type="entry name" value="DNase I-like"/>
    <property type="match status" value="1"/>
</dbReference>
<dbReference type="PANTHER" id="PTHR22748">
    <property type="entry name" value="AP ENDONUCLEASE"/>
    <property type="match status" value="1"/>
</dbReference>
<dbReference type="GO" id="GO:0006284">
    <property type="term" value="P:base-excision repair"/>
    <property type="evidence" value="ECO:0007669"/>
    <property type="project" value="TreeGrafter"/>
</dbReference>
<gene>
    <name evidence="10" type="ORF">HPB52_001412</name>
</gene>
<evidence type="ECO:0000259" key="9">
    <source>
        <dbReference type="Pfam" id="PF03372"/>
    </source>
</evidence>
<keyword evidence="4 7" id="KW-0479">Metal-binding</keyword>
<keyword evidence="11" id="KW-1185">Reference proteome</keyword>
<evidence type="ECO:0000256" key="6">
    <source>
        <dbReference type="ARBA" id="ARBA00022842"/>
    </source>
</evidence>
<evidence type="ECO:0000256" key="7">
    <source>
        <dbReference type="PIRSR" id="PIRSR604808-2"/>
    </source>
</evidence>
<sequence length="367" mass="42163">MPIFKFSSWNVRGFRDRAKQRDILPLAREQNIDVLFIQETNFKSPLDVAMFRRDHSVDALFSLTNARACGVRTIFVSGRFRQQAHCTFGANGRMLLLDLNISGKRIRFVNIYAPVTRSHTNAFFKDLHQFLLKPLPHAILGDFNCVVDSLRDVRGPGQGGSTYRAKELVKVLRHLKLTDVWLHVHNDLFAPTRTCRTTASRIDRAYLPDYLLPSVAECEVLALPSTLAGRTDHFPLTITLRESPGPRNDNLGWRLDPTLLEDEISVERIKDRLRETLRYASPMTPQVWDTLKEAWTSILQEEGRARKRMLTDQMNELRRMRIVRGAETLTACTRDYPDCLEASYARLLRMKTRKPVKAAGQSFEPPN</sequence>
<dbReference type="GO" id="GO:0003906">
    <property type="term" value="F:DNA-(apurinic or apyrimidinic site) endonuclease activity"/>
    <property type="evidence" value="ECO:0007669"/>
    <property type="project" value="TreeGrafter"/>
</dbReference>
<dbReference type="GO" id="GO:0005634">
    <property type="term" value="C:nucleus"/>
    <property type="evidence" value="ECO:0007669"/>
    <property type="project" value="TreeGrafter"/>
</dbReference>
<dbReference type="Gene3D" id="3.60.10.10">
    <property type="entry name" value="Endonuclease/exonuclease/phosphatase"/>
    <property type="match status" value="1"/>
</dbReference>
<protein>
    <recommendedName>
        <fullName evidence="3">exodeoxyribonuclease III</fullName>
        <ecNumber evidence="3">3.1.11.2</ecNumber>
    </recommendedName>
</protein>
<dbReference type="GO" id="GO:0046872">
    <property type="term" value="F:metal ion binding"/>
    <property type="evidence" value="ECO:0007669"/>
    <property type="project" value="UniProtKB-KW"/>
</dbReference>
<accession>A0A9D4PCF4</accession>
<keyword evidence="7" id="KW-0464">Manganese</keyword>
<evidence type="ECO:0000256" key="4">
    <source>
        <dbReference type="ARBA" id="ARBA00022723"/>
    </source>
</evidence>
<reference evidence="10" key="1">
    <citation type="journal article" date="2020" name="Cell">
        <title>Large-Scale Comparative Analyses of Tick Genomes Elucidate Their Genetic Diversity and Vector Capacities.</title>
        <authorList>
            <consortium name="Tick Genome and Microbiome Consortium (TIGMIC)"/>
            <person name="Jia N."/>
            <person name="Wang J."/>
            <person name="Shi W."/>
            <person name="Du L."/>
            <person name="Sun Y."/>
            <person name="Zhan W."/>
            <person name="Jiang J.F."/>
            <person name="Wang Q."/>
            <person name="Zhang B."/>
            <person name="Ji P."/>
            <person name="Bell-Sakyi L."/>
            <person name="Cui X.M."/>
            <person name="Yuan T.T."/>
            <person name="Jiang B.G."/>
            <person name="Yang W.F."/>
            <person name="Lam T.T."/>
            <person name="Chang Q.C."/>
            <person name="Ding S.J."/>
            <person name="Wang X.J."/>
            <person name="Zhu J.G."/>
            <person name="Ruan X.D."/>
            <person name="Zhao L."/>
            <person name="Wei J.T."/>
            <person name="Ye R.Z."/>
            <person name="Que T.C."/>
            <person name="Du C.H."/>
            <person name="Zhou Y.H."/>
            <person name="Cheng J.X."/>
            <person name="Dai P.F."/>
            <person name="Guo W.B."/>
            <person name="Han X.H."/>
            <person name="Huang E.J."/>
            <person name="Li L.F."/>
            <person name="Wei W."/>
            <person name="Gao Y.C."/>
            <person name="Liu J.Z."/>
            <person name="Shao H.Z."/>
            <person name="Wang X."/>
            <person name="Wang C.C."/>
            <person name="Yang T.C."/>
            <person name="Huo Q.B."/>
            <person name="Li W."/>
            <person name="Chen H.Y."/>
            <person name="Chen S.E."/>
            <person name="Zhou L.G."/>
            <person name="Ni X.B."/>
            <person name="Tian J.H."/>
            <person name="Sheng Y."/>
            <person name="Liu T."/>
            <person name="Pan Y.S."/>
            <person name="Xia L.Y."/>
            <person name="Li J."/>
            <person name="Zhao F."/>
            <person name="Cao W.C."/>
        </authorList>
    </citation>
    <scope>NUCLEOTIDE SEQUENCE</scope>
    <source>
        <strain evidence="10">Rsan-2018</strain>
    </source>
</reference>
<keyword evidence="6 7" id="KW-0460">Magnesium</keyword>
<evidence type="ECO:0000313" key="10">
    <source>
        <dbReference type="EMBL" id="KAH7934859.1"/>
    </source>
</evidence>
<evidence type="ECO:0000256" key="1">
    <source>
        <dbReference type="ARBA" id="ARBA00000493"/>
    </source>
</evidence>
<dbReference type="AlphaFoldDB" id="A0A9D4PCF4"/>
<feature type="domain" description="Endonuclease/exonuclease/phosphatase" evidence="9">
    <location>
        <begin position="8"/>
        <end position="214"/>
    </location>
</feature>
<evidence type="ECO:0000256" key="8">
    <source>
        <dbReference type="PIRSR" id="PIRSR604808-3"/>
    </source>
</evidence>
<dbReference type="InterPro" id="IPR036691">
    <property type="entry name" value="Endo/exonu/phosph_ase_sf"/>
</dbReference>
<feature type="site" description="Transition state stabilizer" evidence="8">
    <location>
        <position position="144"/>
    </location>
</feature>
<dbReference type="GO" id="GO:0008081">
    <property type="term" value="F:phosphoric diester hydrolase activity"/>
    <property type="evidence" value="ECO:0007669"/>
    <property type="project" value="TreeGrafter"/>
</dbReference>
<comment type="cofactor">
    <cofactor evidence="7">
        <name>Mg(2+)</name>
        <dbReference type="ChEBI" id="CHEBI:18420"/>
    </cofactor>
    <cofactor evidence="7">
        <name>Mn(2+)</name>
        <dbReference type="ChEBI" id="CHEBI:29035"/>
    </cofactor>
    <text evidence="7">Probably binds two magnesium or manganese ions per subunit.</text>
</comment>
<comment type="caution">
    <text evidence="10">The sequence shown here is derived from an EMBL/GenBank/DDBJ whole genome shotgun (WGS) entry which is preliminary data.</text>
</comment>
<keyword evidence="5" id="KW-0378">Hydrolase</keyword>
<comment type="similarity">
    <text evidence="2">Belongs to the DNA repair enzymes AP/ExoA family.</text>
</comment>
<dbReference type="Proteomes" id="UP000821837">
    <property type="component" value="Unassembled WGS sequence"/>
</dbReference>
<dbReference type="PANTHER" id="PTHR22748:SF4">
    <property type="entry name" value="DNA-(APURINIC OR APYRIMIDINIC SITE) ENDONUCLEASE 2"/>
    <property type="match status" value="1"/>
</dbReference>
<dbReference type="InterPro" id="IPR004808">
    <property type="entry name" value="AP_endonuc_1"/>
</dbReference>
<dbReference type="Pfam" id="PF03372">
    <property type="entry name" value="Exo_endo_phos"/>
    <property type="match status" value="1"/>
</dbReference>
<evidence type="ECO:0000256" key="5">
    <source>
        <dbReference type="ARBA" id="ARBA00022801"/>
    </source>
</evidence>
<dbReference type="InterPro" id="IPR005135">
    <property type="entry name" value="Endo/exonuclease/phosphatase"/>
</dbReference>